<dbReference type="EMBL" id="JAGTXO010000032">
    <property type="protein sequence ID" value="KAG8460472.1"/>
    <property type="molecule type" value="Genomic_DNA"/>
</dbReference>
<keyword evidence="6" id="KW-0863">Zinc-finger</keyword>
<dbReference type="AlphaFoldDB" id="A0A8J5XGH0"/>
<dbReference type="PANTHER" id="PTHR23205">
    <property type="entry name" value="SPLICING FACTOR 3A SUBUNIT 2"/>
    <property type="match status" value="1"/>
</dbReference>
<proteinExistence type="inferred from homology"/>
<dbReference type="GO" id="GO:0005686">
    <property type="term" value="C:U2 snRNP"/>
    <property type="evidence" value="ECO:0007669"/>
    <property type="project" value="TreeGrafter"/>
</dbReference>
<feature type="region of interest" description="Disordered" evidence="10">
    <location>
        <begin position="1"/>
        <end position="23"/>
    </location>
</feature>
<dbReference type="Pfam" id="PF16835">
    <property type="entry name" value="SF3A2"/>
    <property type="match status" value="1"/>
</dbReference>
<dbReference type="InterPro" id="IPR052092">
    <property type="entry name" value="SF3A2"/>
</dbReference>
<dbReference type="InterPro" id="IPR013087">
    <property type="entry name" value="Znf_C2H2_type"/>
</dbReference>
<evidence type="ECO:0000256" key="3">
    <source>
        <dbReference type="ARBA" id="ARBA00022664"/>
    </source>
</evidence>
<evidence type="ECO:0000256" key="5">
    <source>
        <dbReference type="ARBA" id="ARBA00022728"/>
    </source>
</evidence>
<dbReference type="GO" id="GO:0008270">
    <property type="term" value="F:zinc ion binding"/>
    <property type="evidence" value="ECO:0007669"/>
    <property type="project" value="UniProtKB-KW"/>
</dbReference>
<evidence type="ECO:0000259" key="11">
    <source>
        <dbReference type="PROSITE" id="PS50171"/>
    </source>
</evidence>
<keyword evidence="5" id="KW-0747">Spliceosome</keyword>
<feature type="region of interest" description="Disordered" evidence="10">
    <location>
        <begin position="209"/>
        <end position="238"/>
    </location>
</feature>
<evidence type="ECO:0000256" key="6">
    <source>
        <dbReference type="ARBA" id="ARBA00022771"/>
    </source>
</evidence>
<comment type="subcellular location">
    <subcellularLocation>
        <location evidence="1">Nucleus</location>
    </subcellularLocation>
</comment>
<dbReference type="FunFam" id="2.60.40.2690:FF:000002">
    <property type="entry name" value="Splicing factor 3a subunit 2"/>
    <property type="match status" value="1"/>
</dbReference>
<sequence length="238" mass="26755">MDRDYGSKPGSGGVASAQQQNIDRRDRLRQLALQTLDISKDPYLLRNHLGSYECKLCLTLHNNEGNYLAHTQGKRHQENVGRRLAREARDNPVLPLARTKKVHTRKTVKIGRPGYRVTKQIEPDTQQRSLLFQVEYPEIEEGLQPRHRFMSAYEQKVDAPDKDFQYVLFAAEPYETIAFKVPNVEVDKSEGKFQTSWDADSKTFSVQMFFKRPPSSAPSGGGGGGVRAPPPPPPGPPG</sequence>
<dbReference type="SUPFAM" id="SSF57667">
    <property type="entry name" value="beta-beta-alpha zinc fingers"/>
    <property type="match status" value="1"/>
</dbReference>
<evidence type="ECO:0000256" key="9">
    <source>
        <dbReference type="ARBA" id="ARBA00023242"/>
    </source>
</evidence>
<dbReference type="GO" id="GO:0003676">
    <property type="term" value="F:nucleic acid binding"/>
    <property type="evidence" value="ECO:0007669"/>
    <property type="project" value="InterPro"/>
</dbReference>
<keyword evidence="13" id="KW-1185">Reference proteome</keyword>
<evidence type="ECO:0000256" key="2">
    <source>
        <dbReference type="ARBA" id="ARBA00008995"/>
    </source>
</evidence>
<reference evidence="12" key="1">
    <citation type="submission" date="2021-05" db="EMBL/GenBank/DDBJ databases">
        <title>The genome of the haptophyte Pavlova lutheri (Diacronema luteri, Pavlovales) - a model for lipid biosynthesis in eukaryotic algae.</title>
        <authorList>
            <person name="Hulatt C.J."/>
            <person name="Posewitz M.C."/>
        </authorList>
    </citation>
    <scope>NUCLEOTIDE SEQUENCE</scope>
    <source>
        <strain evidence="12">NIVA-4/92</strain>
    </source>
</reference>
<dbReference type="GO" id="GO:0071013">
    <property type="term" value="C:catalytic step 2 spliceosome"/>
    <property type="evidence" value="ECO:0007669"/>
    <property type="project" value="TreeGrafter"/>
</dbReference>
<dbReference type="GO" id="GO:0071004">
    <property type="term" value="C:U2-type prespliceosome"/>
    <property type="evidence" value="ECO:0007669"/>
    <property type="project" value="TreeGrafter"/>
</dbReference>
<dbReference type="SMART" id="SM01050">
    <property type="entry name" value="CactinC_cactus"/>
    <property type="match status" value="1"/>
</dbReference>
<dbReference type="OrthoDB" id="10250970at2759"/>
<name>A0A8J5XGH0_DIALT</name>
<keyword evidence="8" id="KW-0508">mRNA splicing</keyword>
<evidence type="ECO:0000313" key="13">
    <source>
        <dbReference type="Proteomes" id="UP000751190"/>
    </source>
</evidence>
<dbReference type="SMART" id="SM00451">
    <property type="entry name" value="ZnF_U1"/>
    <property type="match status" value="1"/>
</dbReference>
<dbReference type="PROSITE" id="PS50171">
    <property type="entry name" value="ZF_MATRIN"/>
    <property type="match status" value="1"/>
</dbReference>
<evidence type="ECO:0000256" key="8">
    <source>
        <dbReference type="ARBA" id="ARBA00023187"/>
    </source>
</evidence>
<dbReference type="InterPro" id="IPR031781">
    <property type="entry name" value="SF3A2_dom"/>
</dbReference>
<gene>
    <name evidence="12" type="ORF">KFE25_013122</name>
</gene>
<comment type="caution">
    <text evidence="12">The sequence shown here is derived from an EMBL/GenBank/DDBJ whole genome shotgun (WGS) entry which is preliminary data.</text>
</comment>
<comment type="similarity">
    <text evidence="2">Belongs to the SF3A2 family.</text>
</comment>
<evidence type="ECO:0000256" key="4">
    <source>
        <dbReference type="ARBA" id="ARBA00022723"/>
    </source>
</evidence>
<feature type="compositionally biased region" description="Pro residues" evidence="10">
    <location>
        <begin position="228"/>
        <end position="238"/>
    </location>
</feature>
<keyword evidence="3" id="KW-0507">mRNA processing</keyword>
<accession>A0A8J5XGH0</accession>
<dbReference type="OMA" id="EFWIQIM"/>
<dbReference type="Proteomes" id="UP000751190">
    <property type="component" value="Unassembled WGS sequence"/>
</dbReference>
<dbReference type="PANTHER" id="PTHR23205:SF0">
    <property type="entry name" value="SPLICING FACTOR 3A SUBUNIT 2"/>
    <property type="match status" value="1"/>
</dbReference>
<organism evidence="12 13">
    <name type="scientific">Diacronema lutheri</name>
    <name type="common">Unicellular marine alga</name>
    <name type="synonym">Monochrysis lutheri</name>
    <dbReference type="NCBI Taxonomy" id="2081491"/>
    <lineage>
        <taxon>Eukaryota</taxon>
        <taxon>Haptista</taxon>
        <taxon>Haptophyta</taxon>
        <taxon>Pavlovophyceae</taxon>
        <taxon>Pavlovales</taxon>
        <taxon>Pavlovaceae</taxon>
        <taxon>Diacronema</taxon>
    </lineage>
</organism>
<evidence type="ECO:0000256" key="10">
    <source>
        <dbReference type="SAM" id="MobiDB-lite"/>
    </source>
</evidence>
<keyword evidence="9" id="KW-0539">Nucleus</keyword>
<dbReference type="Gene3D" id="2.60.40.2690">
    <property type="match status" value="1"/>
</dbReference>
<dbReference type="InterPro" id="IPR036236">
    <property type="entry name" value="Znf_C2H2_sf"/>
</dbReference>
<dbReference type="Pfam" id="PF12874">
    <property type="entry name" value="zf-met"/>
    <property type="match status" value="1"/>
</dbReference>
<evidence type="ECO:0000313" key="12">
    <source>
        <dbReference type="EMBL" id="KAG8460472.1"/>
    </source>
</evidence>
<feature type="domain" description="Matrin-type" evidence="11">
    <location>
        <begin position="52"/>
        <end position="82"/>
    </location>
</feature>
<protein>
    <recommendedName>
        <fullName evidence="11">Matrin-type domain-containing protein</fullName>
    </recommendedName>
</protein>
<evidence type="ECO:0000256" key="1">
    <source>
        <dbReference type="ARBA" id="ARBA00004123"/>
    </source>
</evidence>
<keyword evidence="7" id="KW-0862">Zinc</keyword>
<keyword evidence="4" id="KW-0479">Metal-binding</keyword>
<dbReference type="InterPro" id="IPR000690">
    <property type="entry name" value="Matrin/U1-C_Znf_C2H2"/>
</dbReference>
<evidence type="ECO:0000256" key="7">
    <source>
        <dbReference type="ARBA" id="ARBA00022833"/>
    </source>
</evidence>
<dbReference type="Gene3D" id="3.30.160.60">
    <property type="entry name" value="Classic Zinc Finger"/>
    <property type="match status" value="1"/>
</dbReference>
<dbReference type="GO" id="GO:0000245">
    <property type="term" value="P:spliceosomal complex assembly"/>
    <property type="evidence" value="ECO:0007669"/>
    <property type="project" value="TreeGrafter"/>
</dbReference>
<dbReference type="InterPro" id="IPR003604">
    <property type="entry name" value="Matrin/U1-like-C_Znf_C2H2"/>
</dbReference>